<comment type="caution">
    <text evidence="1">The sequence shown here is derived from an EMBL/GenBank/DDBJ whole genome shotgun (WGS) entry which is preliminary data.</text>
</comment>
<evidence type="ECO:0000313" key="2">
    <source>
        <dbReference type="Proteomes" id="UP000316649"/>
    </source>
</evidence>
<dbReference type="AlphaFoldDB" id="A0A557SCJ2"/>
<protein>
    <submittedName>
        <fullName evidence="1">Uncharacterized protein</fullName>
    </submittedName>
</protein>
<evidence type="ECO:0000313" key="1">
    <source>
        <dbReference type="EMBL" id="TVO75113.1"/>
    </source>
</evidence>
<accession>A0A557SCJ2</accession>
<organism evidence="1 2">
    <name type="scientific">Sedimenticola selenatireducens</name>
    <dbReference type="NCBI Taxonomy" id="191960"/>
    <lineage>
        <taxon>Bacteria</taxon>
        <taxon>Pseudomonadati</taxon>
        <taxon>Pseudomonadota</taxon>
        <taxon>Gammaproteobacteria</taxon>
        <taxon>Chromatiales</taxon>
        <taxon>Sedimenticolaceae</taxon>
        <taxon>Sedimenticola</taxon>
    </lineage>
</organism>
<gene>
    <name evidence="1" type="ORF">FHP88_08860</name>
</gene>
<dbReference type="RefSeq" id="WP_144358686.1">
    <property type="nucleotide sequence ID" value="NZ_VMNH01000009.1"/>
</dbReference>
<dbReference type="Proteomes" id="UP000316649">
    <property type="component" value="Unassembled WGS sequence"/>
</dbReference>
<name>A0A557SCJ2_9GAMM</name>
<dbReference type="EMBL" id="VMNH01000009">
    <property type="protein sequence ID" value="TVO75113.1"/>
    <property type="molecule type" value="Genomic_DNA"/>
</dbReference>
<reference evidence="1 2" key="1">
    <citation type="submission" date="2019-07" db="EMBL/GenBank/DDBJ databases">
        <title>The pathways for chlorine oxyanion respiration interact through the shared metabolite chlorate.</title>
        <authorList>
            <person name="Barnum T.P."/>
            <person name="Cheng Y."/>
            <person name="Hill K.A."/>
            <person name="Lucas L.N."/>
            <person name="Carlson H.K."/>
            <person name="Coates J.D."/>
        </authorList>
    </citation>
    <scope>NUCLEOTIDE SEQUENCE [LARGE SCALE GENOMIC DNA]</scope>
    <source>
        <strain evidence="1 2">BK-1</strain>
    </source>
</reference>
<proteinExistence type="predicted"/>
<sequence>MKATDITLRLLDEAAVTLRENAAHLKAMHTLDGHWQITEKSDIDAMISYAQELRLARRLTAEAARLRDEARNCFEPPKTKAAS</sequence>
<keyword evidence="2" id="KW-1185">Reference proteome</keyword>